<dbReference type="EMBL" id="UINC01058330">
    <property type="protein sequence ID" value="SVB80462.1"/>
    <property type="molecule type" value="Genomic_DNA"/>
</dbReference>
<dbReference type="InterPro" id="IPR011051">
    <property type="entry name" value="RmlC_Cupin_sf"/>
</dbReference>
<name>A0A382H001_9ZZZZ</name>
<sequence>MVKKKQVLFLEPGSAESFVLKGIQIDQLLPRDACEQFSAYLVRMGPFQNKQPSYHKRGEELYYVISGSGQAILDGKNYDLRKGCFFRVPPGIVHQFSTS</sequence>
<dbReference type="InterPro" id="IPR013096">
    <property type="entry name" value="Cupin_2"/>
</dbReference>
<feature type="domain" description="Cupin type-2" evidence="1">
    <location>
        <begin position="41"/>
        <end position="97"/>
    </location>
</feature>
<dbReference type="SUPFAM" id="SSF51182">
    <property type="entry name" value="RmlC-like cupins"/>
    <property type="match status" value="1"/>
</dbReference>
<feature type="non-terminal residue" evidence="2">
    <location>
        <position position="99"/>
    </location>
</feature>
<proteinExistence type="predicted"/>
<accession>A0A382H001</accession>
<protein>
    <recommendedName>
        <fullName evidence="1">Cupin type-2 domain-containing protein</fullName>
    </recommendedName>
</protein>
<dbReference type="InterPro" id="IPR014710">
    <property type="entry name" value="RmlC-like_jellyroll"/>
</dbReference>
<evidence type="ECO:0000313" key="2">
    <source>
        <dbReference type="EMBL" id="SVB80462.1"/>
    </source>
</evidence>
<dbReference type="AlphaFoldDB" id="A0A382H001"/>
<evidence type="ECO:0000259" key="1">
    <source>
        <dbReference type="Pfam" id="PF07883"/>
    </source>
</evidence>
<organism evidence="2">
    <name type="scientific">marine metagenome</name>
    <dbReference type="NCBI Taxonomy" id="408172"/>
    <lineage>
        <taxon>unclassified sequences</taxon>
        <taxon>metagenomes</taxon>
        <taxon>ecological metagenomes</taxon>
    </lineage>
</organism>
<dbReference type="Pfam" id="PF07883">
    <property type="entry name" value="Cupin_2"/>
    <property type="match status" value="1"/>
</dbReference>
<dbReference type="Gene3D" id="2.60.120.10">
    <property type="entry name" value="Jelly Rolls"/>
    <property type="match status" value="1"/>
</dbReference>
<reference evidence="2" key="1">
    <citation type="submission" date="2018-05" db="EMBL/GenBank/DDBJ databases">
        <authorList>
            <person name="Lanie J.A."/>
            <person name="Ng W.-L."/>
            <person name="Kazmierczak K.M."/>
            <person name="Andrzejewski T.M."/>
            <person name="Davidsen T.M."/>
            <person name="Wayne K.J."/>
            <person name="Tettelin H."/>
            <person name="Glass J.I."/>
            <person name="Rusch D."/>
            <person name="Podicherti R."/>
            <person name="Tsui H.-C.T."/>
            <person name="Winkler M.E."/>
        </authorList>
    </citation>
    <scope>NUCLEOTIDE SEQUENCE</scope>
</reference>
<gene>
    <name evidence="2" type="ORF">METZ01_LOCUS233316</name>
</gene>
<feature type="non-terminal residue" evidence="2">
    <location>
        <position position="1"/>
    </location>
</feature>